<evidence type="ECO:0000313" key="3">
    <source>
        <dbReference type="EMBL" id="AOM63557.1"/>
    </source>
</evidence>
<dbReference type="GO" id="GO:0016740">
    <property type="term" value="F:transferase activity"/>
    <property type="evidence" value="ECO:0007669"/>
    <property type="project" value="UniProtKB-KW"/>
</dbReference>
<protein>
    <recommendedName>
        <fullName evidence="2">Galactosyltransferase C-terminal domain-containing protein</fullName>
    </recommendedName>
</protein>
<dbReference type="KEGG" id="vg:37618607"/>
<proteinExistence type="predicted"/>
<dbReference type="EMBL" id="KX008963">
    <property type="protein sequence ID" value="AOM63557.1"/>
    <property type="molecule type" value="Genomic_DNA"/>
</dbReference>
<dbReference type="Pfam" id="PF02709">
    <property type="entry name" value="Glyco_transf_7C"/>
    <property type="match status" value="1"/>
</dbReference>
<dbReference type="GeneID" id="37618607"/>
<accession>A0A1C9C5J8</accession>
<feature type="domain" description="Galactosyltransferase C-terminal" evidence="2">
    <location>
        <begin position="47"/>
        <end position="93"/>
    </location>
</feature>
<sequence length="167" mass="19900">MKAHDTNDDDETGKIIYHVHHNVDFYPTERTNYQYPGINNVRCLGGSKIYVGSCVITPEDFRKCNGYPNNFWYYAIENKYFTLRCRKNKIRLDFSINNKTFIHDPIDREDPRKIEHFQNKSLHNHLHREADIYGKTKIQCEGLNNCEYTVLEIENIDNKTVRYLFSL</sequence>
<organismHost>
    <name type="scientific">Heterosigma akashiwo</name>
    <name type="common">Chromophytic alga</name>
    <name type="synonym">Heterosigma carterae</name>
    <dbReference type="NCBI Taxonomy" id="2829"/>
</organismHost>
<dbReference type="Gene3D" id="3.90.550.10">
    <property type="entry name" value="Spore Coat Polysaccharide Biosynthesis Protein SpsA, Chain A"/>
    <property type="match status" value="1"/>
</dbReference>
<evidence type="ECO:0000313" key="4">
    <source>
        <dbReference type="Proteomes" id="UP000232488"/>
    </source>
</evidence>
<keyword evidence="1" id="KW-0808">Transferase</keyword>
<dbReference type="SUPFAM" id="SSF53448">
    <property type="entry name" value="Nucleotide-diphospho-sugar transferases"/>
    <property type="match status" value="1"/>
</dbReference>
<name>A0A1C9C5J8_HAV01</name>
<keyword evidence="4" id="KW-1185">Reference proteome</keyword>
<dbReference type="Proteomes" id="UP000232488">
    <property type="component" value="Segment"/>
</dbReference>
<organism evidence="3 4">
    <name type="scientific">Heterosigma akashiwo virus 01</name>
    <name type="common">HaV01</name>
    <dbReference type="NCBI Taxonomy" id="97195"/>
    <lineage>
        <taxon>Viruses</taxon>
        <taxon>Varidnaviria</taxon>
        <taxon>Bamfordvirae</taxon>
        <taxon>Nucleocytoviricota</taxon>
        <taxon>Megaviricetes</taxon>
        <taxon>Algavirales</taxon>
        <taxon>Phycodnaviridae</taxon>
        <taxon>Raphidovirus</taxon>
        <taxon>Raphidovirus japonicum</taxon>
    </lineage>
</organism>
<dbReference type="RefSeq" id="YP_009507623.1">
    <property type="nucleotide sequence ID" value="NC_038553.1"/>
</dbReference>
<dbReference type="InterPro" id="IPR029044">
    <property type="entry name" value="Nucleotide-diphossugar_trans"/>
</dbReference>
<reference evidence="3 4" key="1">
    <citation type="submission" date="2016-03" db="EMBL/GenBank/DDBJ databases">
        <title>Genome sequences of a Phycodnavirus, Heterosigma akashiwo virus strain 53.</title>
        <authorList>
            <person name="Ueki S."/>
            <person name="Ogura Y."/>
            <person name="Hayashi T."/>
        </authorList>
    </citation>
    <scope>NUCLEOTIDE SEQUENCE [LARGE SCALE GENOMIC DNA]</scope>
    <source>
        <strain evidence="3">HaV53</strain>
    </source>
</reference>
<dbReference type="InterPro" id="IPR027791">
    <property type="entry name" value="Galactosyl_T_C"/>
</dbReference>
<gene>
    <name evidence="3" type="primary">HaV53_ORF226</name>
</gene>
<evidence type="ECO:0000259" key="2">
    <source>
        <dbReference type="Pfam" id="PF02709"/>
    </source>
</evidence>
<evidence type="ECO:0000256" key="1">
    <source>
        <dbReference type="ARBA" id="ARBA00022679"/>
    </source>
</evidence>